<dbReference type="PANTHER" id="PTHR10182:SF12">
    <property type="entry name" value="OS07G0585100 PROTEIN"/>
    <property type="match status" value="1"/>
</dbReference>
<dbReference type="GO" id="GO:0035556">
    <property type="term" value="P:intracellular signal transduction"/>
    <property type="evidence" value="ECO:0007669"/>
    <property type="project" value="TreeGrafter"/>
</dbReference>
<organism evidence="2 3">
    <name type="scientific">Trifolium pratense</name>
    <name type="common">Red clover</name>
    <dbReference type="NCBI Taxonomy" id="57577"/>
    <lineage>
        <taxon>Eukaryota</taxon>
        <taxon>Viridiplantae</taxon>
        <taxon>Streptophyta</taxon>
        <taxon>Embryophyta</taxon>
        <taxon>Tracheophyta</taxon>
        <taxon>Spermatophyta</taxon>
        <taxon>Magnoliopsida</taxon>
        <taxon>eudicotyledons</taxon>
        <taxon>Gunneridae</taxon>
        <taxon>Pentapetalae</taxon>
        <taxon>rosids</taxon>
        <taxon>fabids</taxon>
        <taxon>Fabales</taxon>
        <taxon>Fabaceae</taxon>
        <taxon>Papilionoideae</taxon>
        <taxon>50 kb inversion clade</taxon>
        <taxon>NPAAA clade</taxon>
        <taxon>Hologalegina</taxon>
        <taxon>IRL clade</taxon>
        <taxon>Trifolieae</taxon>
        <taxon>Trifolium</taxon>
    </lineage>
</organism>
<evidence type="ECO:0000313" key="3">
    <source>
        <dbReference type="Proteomes" id="UP000236291"/>
    </source>
</evidence>
<comment type="similarity">
    <text evidence="1">Belongs to the Mo25 family.</text>
</comment>
<dbReference type="AlphaFoldDB" id="A0A2K3P399"/>
<name>A0A2K3P399_TRIPR</name>
<accession>A0A2K3P399</accession>
<dbReference type="FunFam" id="1.25.10.10:FF:000146">
    <property type="entry name" value="putative MO25-like protein At5g47540"/>
    <property type="match status" value="1"/>
</dbReference>
<evidence type="ECO:0000256" key="1">
    <source>
        <dbReference type="ARBA" id="ARBA00011012"/>
    </source>
</evidence>
<dbReference type="Proteomes" id="UP000236291">
    <property type="component" value="Unassembled WGS sequence"/>
</dbReference>
<comment type="caution">
    <text evidence="2">The sequence shown here is derived from an EMBL/GenBank/DDBJ whole genome shotgun (WGS) entry which is preliminary data.</text>
</comment>
<reference evidence="2 3" key="1">
    <citation type="journal article" date="2014" name="Am. J. Bot.">
        <title>Genome assembly and annotation for red clover (Trifolium pratense; Fabaceae).</title>
        <authorList>
            <person name="Istvanek J."/>
            <person name="Jaros M."/>
            <person name="Krenek A."/>
            <person name="Repkova J."/>
        </authorList>
    </citation>
    <scope>NUCLEOTIDE SEQUENCE [LARGE SCALE GENOMIC DNA]</scope>
    <source>
        <strain evidence="3">cv. Tatra</strain>
        <tissue evidence="2">Young leaves</tissue>
    </source>
</reference>
<dbReference type="Gene3D" id="1.25.10.10">
    <property type="entry name" value="Leucine-rich Repeat Variant"/>
    <property type="match status" value="1"/>
</dbReference>
<dbReference type="InterPro" id="IPR016024">
    <property type="entry name" value="ARM-type_fold"/>
</dbReference>
<dbReference type="GO" id="GO:0043539">
    <property type="term" value="F:protein serine/threonine kinase activator activity"/>
    <property type="evidence" value="ECO:0007669"/>
    <property type="project" value="TreeGrafter"/>
</dbReference>
<proteinExistence type="inferred from homology"/>
<gene>
    <name evidence="2" type="ORF">L195_g006270</name>
</gene>
<protein>
    <submittedName>
        <fullName evidence="2">Mo25-like protein at5g47540-like protein</fullName>
    </submittedName>
</protein>
<reference evidence="2 3" key="2">
    <citation type="journal article" date="2017" name="Front. Plant Sci.">
        <title>Gene Classification and Mining of Molecular Markers Useful in Red Clover (Trifolium pratense) Breeding.</title>
        <authorList>
            <person name="Istvanek J."/>
            <person name="Dluhosova J."/>
            <person name="Dluhos P."/>
            <person name="Patkova L."/>
            <person name="Nedelnik J."/>
            <person name="Repkova J."/>
        </authorList>
    </citation>
    <scope>NUCLEOTIDE SEQUENCE [LARGE SCALE GENOMIC DNA]</scope>
    <source>
        <strain evidence="3">cv. Tatra</strain>
        <tissue evidence="2">Young leaves</tissue>
    </source>
</reference>
<sequence>MKGLFKPKPRTPIDIVRQTRDLLIYFDSSTESRDSKKEEKQMNELCKNIRELKSILYGNSESEPVTEACAQLTQEFFKEDTLRLLINCIPKLNLEARKDATQVVANLQRQPVQSKLIASDYLEKNMDLMDILIVGYENTDMALHYGAMLRECIRHQIVAKYVLNSPHMKNFFDYIQLPNFDIAADAAATFKELMTRHKSTVADFLSKNYEWFFADYNSKLLESSNYITRRLAVKLLGDMLLDRSNSAVMTRYESSKSIQIEAFHVFKLFAANQNKPADIISIFVANKSKMLRLLDEFKIEKEDEQFEADKAQVMEEIAALEVGESASVPYQVSISMTVAYMTGFSYVGRFQSIISQSASAYYWNVGDFTGTKEDHKISTLFSGII</sequence>
<dbReference type="SUPFAM" id="SSF48371">
    <property type="entry name" value="ARM repeat"/>
    <property type="match status" value="1"/>
</dbReference>
<dbReference type="InterPro" id="IPR011989">
    <property type="entry name" value="ARM-like"/>
</dbReference>
<dbReference type="Pfam" id="PF08569">
    <property type="entry name" value="Mo25"/>
    <property type="match status" value="1"/>
</dbReference>
<dbReference type="EMBL" id="ASHM01003326">
    <property type="protein sequence ID" value="PNY09713.1"/>
    <property type="molecule type" value="Genomic_DNA"/>
</dbReference>
<dbReference type="PANTHER" id="PTHR10182">
    <property type="entry name" value="CALCIUM-BINDING PROTEIN 39-RELATED"/>
    <property type="match status" value="1"/>
</dbReference>
<dbReference type="InterPro" id="IPR013878">
    <property type="entry name" value="Mo25"/>
</dbReference>
<dbReference type="STRING" id="57577.A0A2K3P399"/>
<evidence type="ECO:0000313" key="2">
    <source>
        <dbReference type="EMBL" id="PNY09713.1"/>
    </source>
</evidence>